<gene>
    <name evidence="1" type="ORF">A2849_01015</name>
</gene>
<proteinExistence type="predicted"/>
<evidence type="ECO:0000313" key="2">
    <source>
        <dbReference type="Proteomes" id="UP000178121"/>
    </source>
</evidence>
<organism evidence="1 2">
    <name type="scientific">Candidatus Taylorbacteria bacterium RIFCSPHIGHO2_01_FULL_51_15</name>
    <dbReference type="NCBI Taxonomy" id="1802304"/>
    <lineage>
        <taxon>Bacteria</taxon>
        <taxon>Candidatus Tayloriibacteriota</taxon>
    </lineage>
</organism>
<accession>A0A1G2MB13</accession>
<dbReference type="Proteomes" id="UP000178121">
    <property type="component" value="Unassembled WGS sequence"/>
</dbReference>
<evidence type="ECO:0000313" key="1">
    <source>
        <dbReference type="EMBL" id="OHA20339.1"/>
    </source>
</evidence>
<protein>
    <submittedName>
        <fullName evidence="1">Uncharacterized protein</fullName>
    </submittedName>
</protein>
<dbReference type="EMBL" id="MHRI01000030">
    <property type="protein sequence ID" value="OHA20339.1"/>
    <property type="molecule type" value="Genomic_DNA"/>
</dbReference>
<sequence>MQKPTGDAEVDASVGQAPLFEAVEEYKRGRQLEPGDRLRLLKVINPTLGLERAVLAVKAFSQGTFTKAVVEAWLFFGNHWFQTLRSWFLMQVRRIRLSTADLLLPERKSHFIVLTRHHVFCA</sequence>
<reference evidence="1 2" key="1">
    <citation type="journal article" date="2016" name="Nat. Commun.">
        <title>Thousands of microbial genomes shed light on interconnected biogeochemical processes in an aquifer system.</title>
        <authorList>
            <person name="Anantharaman K."/>
            <person name="Brown C.T."/>
            <person name="Hug L.A."/>
            <person name="Sharon I."/>
            <person name="Castelle C.J."/>
            <person name="Probst A.J."/>
            <person name="Thomas B.C."/>
            <person name="Singh A."/>
            <person name="Wilkins M.J."/>
            <person name="Karaoz U."/>
            <person name="Brodie E.L."/>
            <person name="Williams K.H."/>
            <person name="Hubbard S.S."/>
            <person name="Banfield J.F."/>
        </authorList>
    </citation>
    <scope>NUCLEOTIDE SEQUENCE [LARGE SCALE GENOMIC DNA]</scope>
</reference>
<name>A0A1G2MB13_9BACT</name>
<comment type="caution">
    <text evidence="1">The sequence shown here is derived from an EMBL/GenBank/DDBJ whole genome shotgun (WGS) entry which is preliminary data.</text>
</comment>
<dbReference type="AlphaFoldDB" id="A0A1G2MB13"/>